<dbReference type="AlphaFoldDB" id="A0A941AK80"/>
<reference evidence="3" key="1">
    <citation type="submission" date="2021-02" db="EMBL/GenBank/DDBJ databases">
        <title>Draft genome sequence of Microbispora sp. RL4-1S isolated from rice leaves in Thailand.</title>
        <authorList>
            <person name="Muangham S."/>
            <person name="Duangmal K."/>
        </authorList>
    </citation>
    <scope>NUCLEOTIDE SEQUENCE</scope>
    <source>
        <strain evidence="3">RL4-1S</strain>
    </source>
</reference>
<evidence type="ECO:0000256" key="1">
    <source>
        <dbReference type="SAM" id="MobiDB-lite"/>
    </source>
</evidence>
<name>A0A941AK80_9ACTN</name>
<accession>A0A941AK80</accession>
<feature type="chain" id="PRO_5037027331" evidence="2">
    <location>
        <begin position="28"/>
        <end position="227"/>
    </location>
</feature>
<dbReference type="Gene3D" id="1.10.4030.10">
    <property type="entry name" value="Porin chaperone SurA, peptide-binding domain"/>
    <property type="match status" value="1"/>
</dbReference>
<sequence>MKSYRVGAVALLAAACAALSACGPVQAGSAAIVGKERITSSQLDDQIQEFRKDLAANKMTEDQLGLQLPLPQMILLNMVNSRQFLELGRSKGVTVTDREIDDVVNAQGGQAQFDKVLLASGIPLDEGREAVRSVLIRQKLAQQEGAGADQQSQQAALQKLTQEAEAAVPVKYSPRYGKFDPQQGFVPDDRFGIAAEAPQAPAAGMPEAGDGAPPPDGAAPPDAAPAG</sequence>
<dbReference type="SUPFAM" id="SSF109998">
    <property type="entry name" value="Triger factor/SurA peptide-binding domain-like"/>
    <property type="match status" value="1"/>
</dbReference>
<comment type="caution">
    <text evidence="3">The sequence shown here is derived from an EMBL/GenBank/DDBJ whole genome shotgun (WGS) entry which is preliminary data.</text>
</comment>
<feature type="compositionally biased region" description="Low complexity" evidence="1">
    <location>
        <begin position="194"/>
        <end position="211"/>
    </location>
</feature>
<feature type="region of interest" description="Disordered" evidence="1">
    <location>
        <begin position="174"/>
        <end position="227"/>
    </location>
</feature>
<dbReference type="Pfam" id="PF13624">
    <property type="entry name" value="SurA_N_3"/>
    <property type="match status" value="1"/>
</dbReference>
<evidence type="ECO:0000313" key="3">
    <source>
        <dbReference type="EMBL" id="MBP2707200.1"/>
    </source>
</evidence>
<keyword evidence="4" id="KW-1185">Reference proteome</keyword>
<dbReference type="RefSeq" id="WP_210158470.1">
    <property type="nucleotide sequence ID" value="NZ_JAFCNB010000017.1"/>
</dbReference>
<dbReference type="Proteomes" id="UP000674234">
    <property type="component" value="Unassembled WGS sequence"/>
</dbReference>
<evidence type="ECO:0000256" key="2">
    <source>
        <dbReference type="SAM" id="SignalP"/>
    </source>
</evidence>
<dbReference type="InterPro" id="IPR027304">
    <property type="entry name" value="Trigger_fact/SurA_dom_sf"/>
</dbReference>
<evidence type="ECO:0000313" key="4">
    <source>
        <dbReference type="Proteomes" id="UP000674234"/>
    </source>
</evidence>
<keyword evidence="2" id="KW-0732">Signal</keyword>
<protein>
    <submittedName>
        <fullName evidence="3">SurA N-terminal domain-containing protein</fullName>
    </submittedName>
</protein>
<feature type="signal peptide" evidence="2">
    <location>
        <begin position="1"/>
        <end position="27"/>
    </location>
</feature>
<gene>
    <name evidence="3" type="ORF">JOL79_25785</name>
</gene>
<dbReference type="PROSITE" id="PS51257">
    <property type="entry name" value="PROKAR_LIPOPROTEIN"/>
    <property type="match status" value="1"/>
</dbReference>
<proteinExistence type="predicted"/>
<dbReference type="EMBL" id="JAFCNB010000017">
    <property type="protein sequence ID" value="MBP2707200.1"/>
    <property type="molecule type" value="Genomic_DNA"/>
</dbReference>
<organism evidence="3 4">
    <name type="scientific">Microbispora oryzae</name>
    <dbReference type="NCBI Taxonomy" id="2806554"/>
    <lineage>
        <taxon>Bacteria</taxon>
        <taxon>Bacillati</taxon>
        <taxon>Actinomycetota</taxon>
        <taxon>Actinomycetes</taxon>
        <taxon>Streptosporangiales</taxon>
        <taxon>Streptosporangiaceae</taxon>
        <taxon>Microbispora</taxon>
    </lineage>
</organism>